<organism evidence="1 2">
    <name type="scientific">Spodoptera exigua</name>
    <name type="common">Beet armyworm</name>
    <name type="synonym">Noctua fulgens</name>
    <dbReference type="NCBI Taxonomy" id="7107"/>
    <lineage>
        <taxon>Eukaryota</taxon>
        <taxon>Metazoa</taxon>
        <taxon>Ecdysozoa</taxon>
        <taxon>Arthropoda</taxon>
        <taxon>Hexapoda</taxon>
        <taxon>Insecta</taxon>
        <taxon>Pterygota</taxon>
        <taxon>Neoptera</taxon>
        <taxon>Endopterygota</taxon>
        <taxon>Lepidoptera</taxon>
        <taxon>Glossata</taxon>
        <taxon>Ditrysia</taxon>
        <taxon>Noctuoidea</taxon>
        <taxon>Noctuidae</taxon>
        <taxon>Amphipyrinae</taxon>
        <taxon>Spodoptera</taxon>
    </lineage>
</organism>
<name>A0A835GE19_SPOEX</name>
<dbReference type="Gene3D" id="1.20.5.350">
    <property type="match status" value="1"/>
</dbReference>
<reference evidence="1" key="1">
    <citation type="submission" date="2020-08" db="EMBL/GenBank/DDBJ databases">
        <title>Spodoptera exigua strain:BAW_Kor-Di-RS1 Genome sequencing and assembly.</title>
        <authorList>
            <person name="Kim J."/>
            <person name="Nam H.Y."/>
            <person name="Kwon M."/>
            <person name="Choi J.H."/>
            <person name="Cho S.R."/>
            <person name="Kim G.-H."/>
        </authorList>
    </citation>
    <scope>NUCLEOTIDE SEQUENCE</scope>
    <source>
        <strain evidence="1">BAW_Kor-Di-RS1</strain>
        <tissue evidence="1">Whole-body</tissue>
    </source>
</reference>
<dbReference type="SUPFAM" id="SSF90250">
    <property type="entry name" value="Troponin coil-coiled subunits"/>
    <property type="match status" value="1"/>
</dbReference>
<protein>
    <submittedName>
        <fullName evidence="1">Uncharacterized protein</fullName>
    </submittedName>
</protein>
<comment type="caution">
    <text evidence="1">The sequence shown here is derived from an EMBL/GenBank/DDBJ whole genome shotgun (WGS) entry which is preliminary data.</text>
</comment>
<sequence>MVDGADATTAVGAECGCTAAYNPRYSSEQRDRRSPCRVHYTATTQIRETDFAATKMIPNLKCDCFSLAELQTICQMYWHRIYNLEGDKYELERAIEIKKMEVNYIN</sequence>
<proteinExistence type="predicted"/>
<dbReference type="AlphaFoldDB" id="A0A835GE19"/>
<dbReference type="EMBL" id="JACKWZ010000182">
    <property type="protein sequence ID" value="KAF9412634.1"/>
    <property type="molecule type" value="Genomic_DNA"/>
</dbReference>
<evidence type="ECO:0000313" key="1">
    <source>
        <dbReference type="EMBL" id="KAF9412634.1"/>
    </source>
</evidence>
<evidence type="ECO:0000313" key="2">
    <source>
        <dbReference type="Proteomes" id="UP000648187"/>
    </source>
</evidence>
<accession>A0A835GE19</accession>
<keyword evidence="2" id="KW-1185">Reference proteome</keyword>
<dbReference type="InterPro" id="IPR038077">
    <property type="entry name" value="Troponin_sf"/>
</dbReference>
<gene>
    <name evidence="1" type="ORF">HW555_008903</name>
</gene>
<dbReference type="Proteomes" id="UP000648187">
    <property type="component" value="Unassembled WGS sequence"/>
</dbReference>